<keyword evidence="2 7" id="KW-0813">Transport</keyword>
<dbReference type="InterPro" id="IPR000515">
    <property type="entry name" value="MetI-like"/>
</dbReference>
<evidence type="ECO:0000259" key="8">
    <source>
        <dbReference type="PROSITE" id="PS50928"/>
    </source>
</evidence>
<organism evidence="9 10">
    <name type="scientific">Microtetraspora fusca</name>
    <dbReference type="NCBI Taxonomy" id="1997"/>
    <lineage>
        <taxon>Bacteria</taxon>
        <taxon>Bacillati</taxon>
        <taxon>Actinomycetota</taxon>
        <taxon>Actinomycetes</taxon>
        <taxon>Streptosporangiales</taxon>
        <taxon>Streptosporangiaceae</taxon>
        <taxon>Microtetraspora</taxon>
    </lineage>
</organism>
<keyword evidence="10" id="KW-1185">Reference proteome</keyword>
<evidence type="ECO:0000256" key="5">
    <source>
        <dbReference type="ARBA" id="ARBA00022989"/>
    </source>
</evidence>
<evidence type="ECO:0000256" key="6">
    <source>
        <dbReference type="ARBA" id="ARBA00023136"/>
    </source>
</evidence>
<dbReference type="EMBL" id="JBIAXI010000016">
    <property type="protein sequence ID" value="MFF4776260.1"/>
    <property type="molecule type" value="Genomic_DNA"/>
</dbReference>
<dbReference type="Proteomes" id="UP001602119">
    <property type="component" value="Unassembled WGS sequence"/>
</dbReference>
<evidence type="ECO:0000256" key="3">
    <source>
        <dbReference type="ARBA" id="ARBA00022475"/>
    </source>
</evidence>
<dbReference type="SUPFAM" id="SSF161098">
    <property type="entry name" value="MetI-like"/>
    <property type="match status" value="1"/>
</dbReference>
<reference evidence="9 10" key="1">
    <citation type="submission" date="2024-10" db="EMBL/GenBank/DDBJ databases">
        <title>The Natural Products Discovery Center: Release of the First 8490 Sequenced Strains for Exploring Actinobacteria Biosynthetic Diversity.</title>
        <authorList>
            <person name="Kalkreuter E."/>
            <person name="Kautsar S.A."/>
            <person name="Yang D."/>
            <person name="Bader C.D."/>
            <person name="Teijaro C.N."/>
            <person name="Fluegel L."/>
            <person name="Davis C.M."/>
            <person name="Simpson J.R."/>
            <person name="Lauterbach L."/>
            <person name="Steele A.D."/>
            <person name="Gui C."/>
            <person name="Meng S."/>
            <person name="Li G."/>
            <person name="Viehrig K."/>
            <person name="Ye F."/>
            <person name="Su P."/>
            <person name="Kiefer A.F."/>
            <person name="Nichols A."/>
            <person name="Cepeda A.J."/>
            <person name="Yan W."/>
            <person name="Fan B."/>
            <person name="Jiang Y."/>
            <person name="Adhikari A."/>
            <person name="Zheng C.-J."/>
            <person name="Schuster L."/>
            <person name="Cowan T.M."/>
            <person name="Smanski M.J."/>
            <person name="Chevrette M.G."/>
            <person name="De Carvalho L.P.S."/>
            <person name="Shen B."/>
        </authorList>
    </citation>
    <scope>NUCLEOTIDE SEQUENCE [LARGE SCALE GENOMIC DNA]</scope>
    <source>
        <strain evidence="9 10">NPDC001281</strain>
    </source>
</reference>
<keyword evidence="4 7" id="KW-0812">Transmembrane</keyword>
<keyword evidence="3" id="KW-1003">Cell membrane</keyword>
<feature type="domain" description="ABC transmembrane type-1" evidence="8">
    <location>
        <begin position="81"/>
        <end position="288"/>
    </location>
</feature>
<keyword evidence="5 7" id="KW-1133">Transmembrane helix</keyword>
<protein>
    <submittedName>
        <fullName evidence="9">Carbohydrate ABC transporter permease</fullName>
    </submittedName>
</protein>
<evidence type="ECO:0000313" key="9">
    <source>
        <dbReference type="EMBL" id="MFF4776260.1"/>
    </source>
</evidence>
<feature type="transmembrane region" description="Helical" evidence="7">
    <location>
        <begin position="21"/>
        <end position="43"/>
    </location>
</feature>
<feature type="transmembrane region" description="Helical" evidence="7">
    <location>
        <begin position="267"/>
        <end position="289"/>
    </location>
</feature>
<sequence length="305" mass="32915">MSRLKGAPSPPSAARPVGTAGFVLPALVLIGVFLVFPALWTIYLGLTDYRLTGLEAADPRVVGLDNYTAALGDERFRGSLWLTVQFVLGSAVIGQAVLGFAIAWVLRDRRGPVKRVTEGLVLLAWILPSSVVAFLWIALLDRDEGTLNALLHTPGAAWLLDHPMPSIIVFNVWRGTAFSMMLYGAALSNVPPSLLETARLAGASTFQQLRDVVLPHIKGHVLTNLLLISLWTFNDFSTFQITAGGPDGRSEILPVYIYNVALSGGRLGFGAAISFLVLLVNLVFAVAYLRLLRSRRTDATPKAAP</sequence>
<dbReference type="PANTHER" id="PTHR43005">
    <property type="entry name" value="BLR7065 PROTEIN"/>
    <property type="match status" value="1"/>
</dbReference>
<comment type="subcellular location">
    <subcellularLocation>
        <location evidence="1 7">Cell membrane</location>
        <topology evidence="1 7">Multi-pass membrane protein</topology>
    </subcellularLocation>
</comment>
<evidence type="ECO:0000256" key="4">
    <source>
        <dbReference type="ARBA" id="ARBA00022692"/>
    </source>
</evidence>
<comment type="caution">
    <text evidence="9">The sequence shown here is derived from an EMBL/GenBank/DDBJ whole genome shotgun (WGS) entry which is preliminary data.</text>
</comment>
<dbReference type="Pfam" id="PF00528">
    <property type="entry name" value="BPD_transp_1"/>
    <property type="match status" value="1"/>
</dbReference>
<feature type="transmembrane region" description="Helical" evidence="7">
    <location>
        <begin position="119"/>
        <end position="139"/>
    </location>
</feature>
<dbReference type="PANTHER" id="PTHR43005:SF1">
    <property type="entry name" value="SPERMIDINE_PUTRESCINE TRANSPORT SYSTEM PERMEASE PROTEIN"/>
    <property type="match status" value="1"/>
</dbReference>
<comment type="similarity">
    <text evidence="7">Belongs to the binding-protein-dependent transport system permease family.</text>
</comment>
<gene>
    <name evidence="9" type="ORF">ACFY05_25705</name>
</gene>
<dbReference type="RefSeq" id="WP_387344562.1">
    <property type="nucleotide sequence ID" value="NZ_JBIAXI010000016.1"/>
</dbReference>
<evidence type="ECO:0000313" key="10">
    <source>
        <dbReference type="Proteomes" id="UP001602119"/>
    </source>
</evidence>
<name>A0ABW6VAM9_MICFU</name>
<dbReference type="PROSITE" id="PS50928">
    <property type="entry name" value="ABC_TM1"/>
    <property type="match status" value="1"/>
</dbReference>
<evidence type="ECO:0000256" key="2">
    <source>
        <dbReference type="ARBA" id="ARBA00022448"/>
    </source>
</evidence>
<dbReference type="InterPro" id="IPR035906">
    <property type="entry name" value="MetI-like_sf"/>
</dbReference>
<evidence type="ECO:0000256" key="1">
    <source>
        <dbReference type="ARBA" id="ARBA00004651"/>
    </source>
</evidence>
<feature type="transmembrane region" description="Helical" evidence="7">
    <location>
        <begin position="80"/>
        <end position="107"/>
    </location>
</feature>
<keyword evidence="6 7" id="KW-0472">Membrane</keyword>
<accession>A0ABW6VAM9</accession>
<dbReference type="CDD" id="cd06261">
    <property type="entry name" value="TM_PBP2"/>
    <property type="match status" value="1"/>
</dbReference>
<proteinExistence type="inferred from homology"/>
<dbReference type="Gene3D" id="1.10.3720.10">
    <property type="entry name" value="MetI-like"/>
    <property type="match status" value="1"/>
</dbReference>
<evidence type="ECO:0000256" key="7">
    <source>
        <dbReference type="RuleBase" id="RU363032"/>
    </source>
</evidence>